<dbReference type="AlphaFoldDB" id="A0AAD5UI90"/>
<dbReference type="GO" id="GO:0006338">
    <property type="term" value="P:chromatin remodeling"/>
    <property type="evidence" value="ECO:0007669"/>
    <property type="project" value="InterPro"/>
</dbReference>
<sequence length="363" mass="42768">MEKVKEETKEEIKEEKLSEAELKALIHREEAYNNHLQYQTARFQNLQNIKMQERQDILRQYQFQQSQPQRLPPAKEPKLAFTEKELADIATKNCRLVPIRIDIEMDGYKLRDTFTWNLYENLITPEMFAKVICDDCNIDQKIAPTIARAIREQVEDYFQHAPANLEYEESLTQGNDGVDPDNRDLPELRMIIKLDITIDHQCIVDQFEWDLACRRNNPEVFAENLVKELGLVPEFTTCIAHSIREQVHAAARSLLIANHDFLTPGITDEQLAATFLPPLQAVKRTLKEYNEFGPYVSKPSAQEIEKMEKDLERENRLFDSNVDVKEDKPKEAEEWLFSRKRRAQRPIEHHCQYHLNYYPQKLK</sequence>
<keyword evidence="7" id="KW-1185">Reference proteome</keyword>
<name>A0AAD5UI90_9FUNG</name>
<keyword evidence="5" id="KW-0539">Nucleus</keyword>
<evidence type="ECO:0000313" key="6">
    <source>
        <dbReference type="EMBL" id="KAJ3258976.1"/>
    </source>
</evidence>
<comment type="similarity">
    <text evidence="2">Belongs to the SNF5 family.</text>
</comment>
<dbReference type="EMBL" id="JADGKB010000022">
    <property type="protein sequence ID" value="KAJ3258976.1"/>
    <property type="molecule type" value="Genomic_DNA"/>
</dbReference>
<dbReference type="Proteomes" id="UP001210925">
    <property type="component" value="Unassembled WGS sequence"/>
</dbReference>
<accession>A0AAD5UI90</accession>
<proteinExistence type="inferred from homology"/>
<comment type="caution">
    <text evidence="6">The sequence shown here is derived from an EMBL/GenBank/DDBJ whole genome shotgun (WGS) entry which is preliminary data.</text>
</comment>
<reference evidence="6" key="1">
    <citation type="submission" date="2020-05" db="EMBL/GenBank/DDBJ databases">
        <title>Phylogenomic resolution of chytrid fungi.</title>
        <authorList>
            <person name="Stajich J.E."/>
            <person name="Amses K."/>
            <person name="Simmons R."/>
            <person name="Seto K."/>
            <person name="Myers J."/>
            <person name="Bonds A."/>
            <person name="Quandt C.A."/>
            <person name="Barry K."/>
            <person name="Liu P."/>
            <person name="Grigoriev I."/>
            <person name="Longcore J.E."/>
            <person name="James T.Y."/>
        </authorList>
    </citation>
    <scope>NUCLEOTIDE SEQUENCE</scope>
    <source>
        <strain evidence="6">PLAUS21</strain>
    </source>
</reference>
<dbReference type="PANTHER" id="PTHR10019">
    <property type="entry name" value="SNF5"/>
    <property type="match status" value="1"/>
</dbReference>
<protein>
    <submittedName>
        <fullName evidence="6">SWI/SNF chromatin-remodeling complex subunit</fullName>
    </submittedName>
</protein>
<organism evidence="6 7">
    <name type="scientific">Boothiomyces macroporosus</name>
    <dbReference type="NCBI Taxonomy" id="261099"/>
    <lineage>
        <taxon>Eukaryota</taxon>
        <taxon>Fungi</taxon>
        <taxon>Fungi incertae sedis</taxon>
        <taxon>Chytridiomycota</taxon>
        <taxon>Chytridiomycota incertae sedis</taxon>
        <taxon>Chytridiomycetes</taxon>
        <taxon>Rhizophydiales</taxon>
        <taxon>Terramycetaceae</taxon>
        <taxon>Boothiomyces</taxon>
    </lineage>
</organism>
<dbReference type="InterPro" id="IPR006939">
    <property type="entry name" value="SNF5"/>
</dbReference>
<evidence type="ECO:0000256" key="4">
    <source>
        <dbReference type="ARBA" id="ARBA00023163"/>
    </source>
</evidence>
<comment type="subcellular location">
    <subcellularLocation>
        <location evidence="1">Nucleus</location>
    </subcellularLocation>
</comment>
<dbReference type="Pfam" id="PF04855">
    <property type="entry name" value="SNF5"/>
    <property type="match status" value="1"/>
</dbReference>
<evidence type="ECO:0000313" key="7">
    <source>
        <dbReference type="Proteomes" id="UP001210925"/>
    </source>
</evidence>
<gene>
    <name evidence="6" type="primary">SNF5</name>
    <name evidence="6" type="ORF">HK103_003117</name>
</gene>
<evidence type="ECO:0000256" key="2">
    <source>
        <dbReference type="ARBA" id="ARBA00010239"/>
    </source>
</evidence>
<dbReference type="GO" id="GO:0000228">
    <property type="term" value="C:nuclear chromosome"/>
    <property type="evidence" value="ECO:0007669"/>
    <property type="project" value="InterPro"/>
</dbReference>
<evidence type="ECO:0000256" key="5">
    <source>
        <dbReference type="ARBA" id="ARBA00023242"/>
    </source>
</evidence>
<evidence type="ECO:0000256" key="1">
    <source>
        <dbReference type="ARBA" id="ARBA00004123"/>
    </source>
</evidence>
<keyword evidence="4" id="KW-0804">Transcription</keyword>
<evidence type="ECO:0000256" key="3">
    <source>
        <dbReference type="ARBA" id="ARBA00023015"/>
    </source>
</evidence>
<keyword evidence="3" id="KW-0805">Transcription regulation</keyword>